<accession>A0ACC4DIJ7</accession>
<reference evidence="1" key="1">
    <citation type="submission" date="2024-12" db="EMBL/GenBank/DDBJ databases">
        <title>Comparative genomics and development of molecular markers within Purpureocillium lilacinum and among Purpureocillium species.</title>
        <authorList>
            <person name="Yeh Z.-Y."/>
            <person name="Ni N.-T."/>
            <person name="Lo P.-H."/>
            <person name="Mushyakhwo K."/>
            <person name="Lin C.-F."/>
            <person name="Nai Y.-S."/>
        </authorList>
    </citation>
    <scope>NUCLEOTIDE SEQUENCE</scope>
    <source>
        <strain evidence="1">NCHU-NPUST-175</strain>
    </source>
</reference>
<name>A0ACC4DIJ7_PURLI</name>
<gene>
    <name evidence="1" type="ORF">ACCO45_009852</name>
</gene>
<keyword evidence="2" id="KW-1185">Reference proteome</keyword>
<sequence length="188" mass="20918">MSSPNAPHRSIVDKGVYTSITAVLHSIAEHSSTHGHRIVKLRSSNYRHGIATRYDLACHLRPMSQGNRSGAATAGPKCPFRAKAVREVQLGNKWRLTVQNPCHVHETDLANSHDHESDTPSFTYFPSRGTDEHLSAIVTEKSSQVDGRIRQLEDRVNCLEALVVSLRKRKRCLAHESSANDFNLSTSQ</sequence>
<comment type="caution">
    <text evidence="1">The sequence shown here is derived from an EMBL/GenBank/DDBJ whole genome shotgun (WGS) entry which is preliminary data.</text>
</comment>
<protein>
    <submittedName>
        <fullName evidence="1">Uncharacterized protein</fullName>
    </submittedName>
</protein>
<dbReference type="Proteomes" id="UP001638806">
    <property type="component" value="Unassembled WGS sequence"/>
</dbReference>
<dbReference type="EMBL" id="JBGNUJ010000009">
    <property type="protein sequence ID" value="KAL3955833.1"/>
    <property type="molecule type" value="Genomic_DNA"/>
</dbReference>
<evidence type="ECO:0000313" key="1">
    <source>
        <dbReference type="EMBL" id="KAL3955833.1"/>
    </source>
</evidence>
<evidence type="ECO:0000313" key="2">
    <source>
        <dbReference type="Proteomes" id="UP001638806"/>
    </source>
</evidence>
<proteinExistence type="predicted"/>
<organism evidence="1 2">
    <name type="scientific">Purpureocillium lilacinum</name>
    <name type="common">Paecilomyces lilacinus</name>
    <dbReference type="NCBI Taxonomy" id="33203"/>
    <lineage>
        <taxon>Eukaryota</taxon>
        <taxon>Fungi</taxon>
        <taxon>Dikarya</taxon>
        <taxon>Ascomycota</taxon>
        <taxon>Pezizomycotina</taxon>
        <taxon>Sordariomycetes</taxon>
        <taxon>Hypocreomycetidae</taxon>
        <taxon>Hypocreales</taxon>
        <taxon>Ophiocordycipitaceae</taxon>
        <taxon>Purpureocillium</taxon>
    </lineage>
</organism>